<keyword evidence="1" id="KW-1133">Transmembrane helix</keyword>
<dbReference type="OrthoDB" id="5130140at2759"/>
<dbReference type="AlphaFoldDB" id="A0A0L0N105"/>
<evidence type="ECO:0000313" key="3">
    <source>
        <dbReference type="Proteomes" id="UP000036947"/>
    </source>
</evidence>
<dbReference type="Proteomes" id="UP000036947">
    <property type="component" value="Unassembled WGS sequence"/>
</dbReference>
<evidence type="ECO:0000313" key="2">
    <source>
        <dbReference type="EMBL" id="KND87777.1"/>
    </source>
</evidence>
<comment type="caution">
    <text evidence="2">The sequence shown here is derived from an EMBL/GenBank/DDBJ whole genome shotgun (WGS) entry which is preliminary data.</text>
</comment>
<keyword evidence="3" id="KW-1185">Reference proteome</keyword>
<evidence type="ECO:0000256" key="1">
    <source>
        <dbReference type="SAM" id="Phobius"/>
    </source>
</evidence>
<protein>
    <submittedName>
        <fullName evidence="2">Uncharacterized protein</fullName>
    </submittedName>
</protein>
<name>A0A0L0N105_TOLOC</name>
<proteinExistence type="predicted"/>
<keyword evidence="1" id="KW-0472">Membrane</keyword>
<feature type="transmembrane region" description="Helical" evidence="1">
    <location>
        <begin position="115"/>
        <end position="140"/>
    </location>
</feature>
<sequence length="232" mass="25956">MGGHSLRFLNDDWNDSISNGEFFTLRWNQSLVKAGSQLGLFKVTYPKDGVVVYELVTNLTVVDRFDGHRVMRVHATRTEPGLVRDVAHHWATLAPQLDHIASLDPQRNSHQKLHWATPIIIPVVCLLVLYALCLTTCLVYRRRKKAKREKEDATSHQDVDRNGSVVSAITVQTLTEAYDGKEKPGDIWIFTNSSVETDITVGGVEEKDIADVERGEGDVHCIQDEQAIGIGL</sequence>
<dbReference type="EMBL" id="LFRF01000032">
    <property type="protein sequence ID" value="KND87777.1"/>
    <property type="molecule type" value="Genomic_DNA"/>
</dbReference>
<accession>A0A0L0N105</accession>
<organism evidence="2 3">
    <name type="scientific">Tolypocladium ophioglossoides (strain CBS 100239)</name>
    <name type="common">Snaketongue truffleclub</name>
    <name type="synonym">Elaphocordyceps ophioglossoides</name>
    <dbReference type="NCBI Taxonomy" id="1163406"/>
    <lineage>
        <taxon>Eukaryota</taxon>
        <taxon>Fungi</taxon>
        <taxon>Dikarya</taxon>
        <taxon>Ascomycota</taxon>
        <taxon>Pezizomycotina</taxon>
        <taxon>Sordariomycetes</taxon>
        <taxon>Hypocreomycetidae</taxon>
        <taxon>Hypocreales</taxon>
        <taxon>Ophiocordycipitaceae</taxon>
        <taxon>Tolypocladium</taxon>
    </lineage>
</organism>
<keyword evidence="1" id="KW-0812">Transmembrane</keyword>
<reference evidence="2 3" key="1">
    <citation type="journal article" date="2015" name="BMC Genomics">
        <title>The genome of the truffle-parasite Tolypocladium ophioglossoides and the evolution of antifungal peptaibiotics.</title>
        <authorList>
            <person name="Quandt C.A."/>
            <person name="Bushley K.E."/>
            <person name="Spatafora J.W."/>
        </authorList>
    </citation>
    <scope>NUCLEOTIDE SEQUENCE [LARGE SCALE GENOMIC DNA]</scope>
    <source>
        <strain evidence="2 3">CBS 100239</strain>
    </source>
</reference>
<gene>
    <name evidence="2" type="ORF">TOPH_07540</name>
</gene>